<dbReference type="OrthoDB" id="9780815at2"/>
<dbReference type="GO" id="GO:0005737">
    <property type="term" value="C:cytoplasm"/>
    <property type="evidence" value="ECO:0007669"/>
    <property type="project" value="UniProtKB-SubCell"/>
</dbReference>
<dbReference type="InterPro" id="IPR002828">
    <property type="entry name" value="SurE-like_Pase/nucleotidase"/>
</dbReference>
<dbReference type="InterPro" id="IPR036523">
    <property type="entry name" value="SurE-like_sf"/>
</dbReference>
<comment type="similarity">
    <text evidence="4 9">Belongs to the SurE nucleotidase family.</text>
</comment>
<dbReference type="FunFam" id="3.40.1210.10:FF:000001">
    <property type="entry name" value="5'/3'-nucleotidase SurE"/>
    <property type="match status" value="1"/>
</dbReference>
<feature type="region of interest" description="Disordered" evidence="10">
    <location>
        <begin position="265"/>
        <end position="293"/>
    </location>
</feature>
<gene>
    <name evidence="9" type="primary">surE</name>
    <name evidence="12" type="ordered locus">Rmar_1955</name>
</gene>
<comment type="cofactor">
    <cofactor evidence="2">
        <name>Mg(2+)</name>
        <dbReference type="ChEBI" id="CHEBI:18420"/>
    </cofactor>
</comment>
<dbReference type="Proteomes" id="UP000002221">
    <property type="component" value="Chromosome"/>
</dbReference>
<evidence type="ECO:0000313" key="13">
    <source>
        <dbReference type="Proteomes" id="UP000002221"/>
    </source>
</evidence>
<dbReference type="HAMAP" id="MF_00060">
    <property type="entry name" value="SurE"/>
    <property type="match status" value="1"/>
</dbReference>
<dbReference type="HOGENOM" id="CLU_045192_1_0_10"/>
<feature type="binding site" evidence="9">
    <location>
        <position position="48"/>
    </location>
    <ligand>
        <name>a divalent metal cation</name>
        <dbReference type="ChEBI" id="CHEBI:60240"/>
    </ligand>
</feature>
<proteinExistence type="inferred from homology"/>
<dbReference type="GO" id="GO:0008253">
    <property type="term" value="F:5'-nucleotidase activity"/>
    <property type="evidence" value="ECO:0007669"/>
    <property type="project" value="UniProtKB-UniRule"/>
</dbReference>
<evidence type="ECO:0000256" key="7">
    <source>
        <dbReference type="ARBA" id="ARBA00022741"/>
    </source>
</evidence>
<dbReference type="eggNOG" id="COG0496">
    <property type="taxonomic scope" value="Bacteria"/>
</dbReference>
<sequence>MSKQESGRRPLILVCNDDGINAPGIAALAAAMDALGEVYVVAPATEQSAVGHAITVRDPVRAYPWPFAVPSGEVPAYAVSGTPADCVKLAVNQLLPRRPDLVVSGINRGPNTAVNVIYSGTVSAATEAAILGIDAIAFSLCNWEARDYSAAAHYARRIARTVLAHGLPPGILLNVNIPDLPLEKIKGIAITRQARSRWEESFAERRDPYNQPYYWLTGRFVNLDDGDDTDLEAVEQGYVSITPLQHDLTAHAYRAMLNQWNWHDAPASNGHERPSGDAPAQHARTREAGESHG</sequence>
<evidence type="ECO:0000256" key="10">
    <source>
        <dbReference type="SAM" id="MobiDB-lite"/>
    </source>
</evidence>
<evidence type="ECO:0000256" key="5">
    <source>
        <dbReference type="ARBA" id="ARBA00022490"/>
    </source>
</evidence>
<dbReference type="GO" id="GO:0008254">
    <property type="term" value="F:3'-nucleotidase activity"/>
    <property type="evidence" value="ECO:0007669"/>
    <property type="project" value="TreeGrafter"/>
</dbReference>
<keyword evidence="13" id="KW-1185">Reference proteome</keyword>
<dbReference type="AlphaFoldDB" id="D0MKC6"/>
<dbReference type="Pfam" id="PF01975">
    <property type="entry name" value="SurE"/>
    <property type="match status" value="1"/>
</dbReference>
<comment type="catalytic activity">
    <reaction evidence="1 9">
        <text>a ribonucleoside 5'-phosphate + H2O = a ribonucleoside + phosphate</text>
        <dbReference type="Rhea" id="RHEA:12484"/>
        <dbReference type="ChEBI" id="CHEBI:15377"/>
        <dbReference type="ChEBI" id="CHEBI:18254"/>
        <dbReference type="ChEBI" id="CHEBI:43474"/>
        <dbReference type="ChEBI" id="CHEBI:58043"/>
        <dbReference type="EC" id="3.1.3.5"/>
    </reaction>
</comment>
<evidence type="ECO:0000256" key="3">
    <source>
        <dbReference type="ARBA" id="ARBA00004496"/>
    </source>
</evidence>
<keyword evidence="5 9" id="KW-0963">Cytoplasm</keyword>
<dbReference type="GO" id="GO:0004309">
    <property type="term" value="F:exopolyphosphatase activity"/>
    <property type="evidence" value="ECO:0007669"/>
    <property type="project" value="TreeGrafter"/>
</dbReference>
<comment type="function">
    <text evidence="9">Nucleotidase that shows phosphatase activity on nucleoside 5'-monophosphates.</text>
</comment>
<feature type="domain" description="Survival protein SurE-like phosphatase/nucleotidase" evidence="11">
    <location>
        <begin position="12"/>
        <end position="200"/>
    </location>
</feature>
<evidence type="ECO:0000256" key="1">
    <source>
        <dbReference type="ARBA" id="ARBA00000815"/>
    </source>
</evidence>
<comment type="subcellular location">
    <subcellularLocation>
        <location evidence="3 9">Cytoplasm</location>
    </subcellularLocation>
</comment>
<dbReference type="PANTHER" id="PTHR30457:SF12">
    <property type="entry name" value="5'_3'-NUCLEOTIDASE SURE"/>
    <property type="match status" value="1"/>
</dbReference>
<dbReference type="PANTHER" id="PTHR30457">
    <property type="entry name" value="5'-NUCLEOTIDASE SURE"/>
    <property type="match status" value="1"/>
</dbReference>
<dbReference type="KEGG" id="rmr:Rmar_1955"/>
<dbReference type="RefSeq" id="WP_012844449.1">
    <property type="nucleotide sequence ID" value="NC_013501.1"/>
</dbReference>
<feature type="binding site" evidence="9">
    <location>
        <position position="107"/>
    </location>
    <ligand>
        <name>a divalent metal cation</name>
        <dbReference type="ChEBI" id="CHEBI:60240"/>
    </ligand>
</feature>
<reference evidence="12 13" key="1">
    <citation type="journal article" date="2009" name="Stand. Genomic Sci.">
        <title>Complete genome sequence of Rhodothermus marinus type strain (R-10).</title>
        <authorList>
            <person name="Nolan M."/>
            <person name="Tindall B.J."/>
            <person name="Pomrenke H."/>
            <person name="Lapidus A."/>
            <person name="Copeland A."/>
            <person name="Glavina Del Rio T."/>
            <person name="Lucas S."/>
            <person name="Chen F."/>
            <person name="Tice H."/>
            <person name="Cheng J.F."/>
            <person name="Saunders E."/>
            <person name="Han C."/>
            <person name="Bruce D."/>
            <person name="Goodwin L."/>
            <person name="Chain P."/>
            <person name="Pitluck S."/>
            <person name="Ovchinikova G."/>
            <person name="Pati A."/>
            <person name="Ivanova N."/>
            <person name="Mavromatis K."/>
            <person name="Chen A."/>
            <person name="Palaniappan K."/>
            <person name="Land M."/>
            <person name="Hauser L."/>
            <person name="Chang Y.J."/>
            <person name="Jeffries C.D."/>
            <person name="Brettin T."/>
            <person name="Goker M."/>
            <person name="Bristow J."/>
            <person name="Eisen J.A."/>
            <person name="Markowitz V."/>
            <person name="Hugenholtz P."/>
            <person name="Kyrpides N.C."/>
            <person name="Klenk H.P."/>
            <person name="Detter J.C."/>
        </authorList>
    </citation>
    <scope>NUCLEOTIDE SEQUENCE [LARGE SCALE GENOMIC DNA]</scope>
    <source>
        <strain evidence="13">ATCC 43812 / DSM 4252 / R-10</strain>
    </source>
</reference>
<dbReference type="SUPFAM" id="SSF64167">
    <property type="entry name" value="SurE-like"/>
    <property type="match status" value="1"/>
</dbReference>
<evidence type="ECO:0000256" key="9">
    <source>
        <dbReference type="HAMAP-Rule" id="MF_00060"/>
    </source>
</evidence>
<dbReference type="EMBL" id="CP001807">
    <property type="protein sequence ID" value="ACY48838.1"/>
    <property type="molecule type" value="Genomic_DNA"/>
</dbReference>
<feature type="compositionally biased region" description="Basic and acidic residues" evidence="10">
    <location>
        <begin position="284"/>
        <end position="293"/>
    </location>
</feature>
<name>D0MKC6_RHOM4</name>
<evidence type="ECO:0000259" key="11">
    <source>
        <dbReference type="Pfam" id="PF01975"/>
    </source>
</evidence>
<dbReference type="Gene3D" id="3.40.1210.10">
    <property type="entry name" value="Survival protein SurE-like phosphatase/nucleotidase"/>
    <property type="match status" value="1"/>
</dbReference>
<keyword evidence="7 9" id="KW-0547">Nucleotide-binding</keyword>
<keyword evidence="8 9" id="KW-0378">Hydrolase</keyword>
<evidence type="ECO:0000256" key="2">
    <source>
        <dbReference type="ARBA" id="ARBA00001946"/>
    </source>
</evidence>
<dbReference type="InterPro" id="IPR030048">
    <property type="entry name" value="SurE"/>
</dbReference>
<comment type="cofactor">
    <cofactor evidence="9">
        <name>a divalent metal cation</name>
        <dbReference type="ChEBI" id="CHEBI:60240"/>
    </cofactor>
    <text evidence="9">Binds 1 divalent metal cation per subunit.</text>
</comment>
<evidence type="ECO:0000313" key="12">
    <source>
        <dbReference type="EMBL" id="ACY48838.1"/>
    </source>
</evidence>
<feature type="binding site" evidence="9">
    <location>
        <position position="17"/>
    </location>
    <ligand>
        <name>a divalent metal cation</name>
        <dbReference type="ChEBI" id="CHEBI:60240"/>
    </ligand>
</feature>
<evidence type="ECO:0000256" key="4">
    <source>
        <dbReference type="ARBA" id="ARBA00011062"/>
    </source>
</evidence>
<dbReference type="NCBIfam" id="NF001490">
    <property type="entry name" value="PRK00346.1-4"/>
    <property type="match status" value="1"/>
</dbReference>
<dbReference type="EC" id="3.1.3.5" evidence="9"/>
<keyword evidence="6 9" id="KW-0479">Metal-binding</keyword>
<feature type="binding site" evidence="9">
    <location>
        <position position="18"/>
    </location>
    <ligand>
        <name>a divalent metal cation</name>
        <dbReference type="ChEBI" id="CHEBI:60240"/>
    </ligand>
</feature>
<dbReference type="NCBIfam" id="NF001492">
    <property type="entry name" value="PRK00346.2-2"/>
    <property type="match status" value="1"/>
</dbReference>
<evidence type="ECO:0000256" key="8">
    <source>
        <dbReference type="ARBA" id="ARBA00022801"/>
    </source>
</evidence>
<protein>
    <recommendedName>
        <fullName evidence="9">5'-nucleotidase SurE</fullName>
        <ecNumber evidence="9">3.1.3.5</ecNumber>
    </recommendedName>
    <alternativeName>
        <fullName evidence="9">Nucleoside 5'-monophosphate phosphohydrolase</fullName>
    </alternativeName>
</protein>
<dbReference type="GO" id="GO:0046872">
    <property type="term" value="F:metal ion binding"/>
    <property type="evidence" value="ECO:0007669"/>
    <property type="project" value="UniProtKB-UniRule"/>
</dbReference>
<accession>D0MKC6</accession>
<dbReference type="STRING" id="518766.Rmar_1955"/>
<dbReference type="NCBIfam" id="TIGR00087">
    <property type="entry name" value="surE"/>
    <property type="match status" value="1"/>
</dbReference>
<dbReference type="GO" id="GO:0000166">
    <property type="term" value="F:nucleotide binding"/>
    <property type="evidence" value="ECO:0007669"/>
    <property type="project" value="UniProtKB-KW"/>
</dbReference>
<evidence type="ECO:0000256" key="6">
    <source>
        <dbReference type="ARBA" id="ARBA00022723"/>
    </source>
</evidence>
<organism evidence="12 13">
    <name type="scientific">Rhodothermus marinus (strain ATCC 43812 / DSM 4252 / R-10)</name>
    <name type="common">Rhodothermus obamensis</name>
    <dbReference type="NCBI Taxonomy" id="518766"/>
    <lineage>
        <taxon>Bacteria</taxon>
        <taxon>Pseudomonadati</taxon>
        <taxon>Rhodothermota</taxon>
        <taxon>Rhodothermia</taxon>
        <taxon>Rhodothermales</taxon>
        <taxon>Rhodothermaceae</taxon>
        <taxon>Rhodothermus</taxon>
    </lineage>
</organism>